<evidence type="ECO:0000313" key="2">
    <source>
        <dbReference type="EMBL" id="URW80298.1"/>
    </source>
</evidence>
<dbReference type="Proteomes" id="UP001056426">
    <property type="component" value="Chromosome"/>
</dbReference>
<reference evidence="2" key="1">
    <citation type="submission" date="2022-05" db="EMBL/GenBank/DDBJ databases">
        <authorList>
            <person name="Sun X."/>
        </authorList>
    </citation>
    <scope>NUCLEOTIDE SEQUENCE</scope>
    <source>
        <strain evidence="2">Ai-910</strain>
    </source>
</reference>
<sequence>MKKTDQDKLFAVPEGYFDSFEDRLMTRVKSSGPVRKSLISKPMLNSWIGLAAAFLIVALVYNFLPRKLFIKETQNEVDVAMIIEQSAVDWFHEYELIEYLTSETDANIELYPDSLFFRDIDEDDLMLLSFMHF</sequence>
<dbReference type="RefSeq" id="WP_250724438.1">
    <property type="nucleotide sequence ID" value="NZ_CP098400.1"/>
</dbReference>
<evidence type="ECO:0000256" key="1">
    <source>
        <dbReference type="SAM" id="Phobius"/>
    </source>
</evidence>
<proteinExistence type="predicted"/>
<organism evidence="2 3">
    <name type="scientific">Xiashengella succiniciproducens</name>
    <dbReference type="NCBI Taxonomy" id="2949635"/>
    <lineage>
        <taxon>Bacteria</taxon>
        <taxon>Pseudomonadati</taxon>
        <taxon>Bacteroidota</taxon>
        <taxon>Bacteroidia</taxon>
        <taxon>Marinilabiliales</taxon>
        <taxon>Marinilabiliaceae</taxon>
        <taxon>Xiashengella</taxon>
    </lineage>
</organism>
<gene>
    <name evidence="2" type="ORF">M9189_02875</name>
</gene>
<dbReference type="EMBL" id="CP098400">
    <property type="protein sequence ID" value="URW80298.1"/>
    <property type="molecule type" value="Genomic_DNA"/>
</dbReference>
<protein>
    <submittedName>
        <fullName evidence="2">Uncharacterized protein</fullName>
    </submittedName>
</protein>
<dbReference type="KEGG" id="alkq:M9189_02875"/>
<keyword evidence="3" id="KW-1185">Reference proteome</keyword>
<keyword evidence="1" id="KW-1133">Transmembrane helix</keyword>
<name>A0A9J6ZR06_9BACT</name>
<reference evidence="2" key="2">
    <citation type="submission" date="2022-06" db="EMBL/GenBank/DDBJ databases">
        <title>Xiashengella guii gen. nov. sp. nov., a bacterium isolated form anaerobic digestion tank.</title>
        <authorList>
            <person name="Huang H."/>
        </authorList>
    </citation>
    <scope>NUCLEOTIDE SEQUENCE</scope>
    <source>
        <strain evidence="2">Ai-910</strain>
    </source>
</reference>
<keyword evidence="1" id="KW-0472">Membrane</keyword>
<evidence type="ECO:0000313" key="3">
    <source>
        <dbReference type="Proteomes" id="UP001056426"/>
    </source>
</evidence>
<keyword evidence="1" id="KW-0812">Transmembrane</keyword>
<feature type="transmembrane region" description="Helical" evidence="1">
    <location>
        <begin position="44"/>
        <end position="64"/>
    </location>
</feature>
<accession>A0A9J6ZR06</accession>
<dbReference type="AlphaFoldDB" id="A0A9J6ZR06"/>